<dbReference type="SUPFAM" id="SSF82199">
    <property type="entry name" value="SET domain"/>
    <property type="match status" value="1"/>
</dbReference>
<dbReference type="GO" id="GO:0008270">
    <property type="term" value="F:zinc ion binding"/>
    <property type="evidence" value="ECO:0007669"/>
    <property type="project" value="InterPro"/>
</dbReference>
<organism evidence="6 7">
    <name type="scientific">Necator americanus</name>
    <name type="common">Human hookworm</name>
    <dbReference type="NCBI Taxonomy" id="51031"/>
    <lineage>
        <taxon>Eukaryota</taxon>
        <taxon>Metazoa</taxon>
        <taxon>Ecdysozoa</taxon>
        <taxon>Nematoda</taxon>
        <taxon>Chromadorea</taxon>
        <taxon>Rhabditida</taxon>
        <taxon>Rhabditina</taxon>
        <taxon>Rhabditomorpha</taxon>
        <taxon>Strongyloidea</taxon>
        <taxon>Ancylostomatidae</taxon>
        <taxon>Bunostominae</taxon>
        <taxon>Necator</taxon>
    </lineage>
</organism>
<keyword evidence="2" id="KW-0489">Methyltransferase</keyword>
<dbReference type="Gene3D" id="2.170.270.10">
    <property type="entry name" value="SET domain"/>
    <property type="match status" value="1"/>
</dbReference>
<dbReference type="PANTHER" id="PTHR46024:SF1">
    <property type="entry name" value="HISTONE-LYSINE N-METHYLTRANSFERASE EGGLESS"/>
    <property type="match status" value="1"/>
</dbReference>
<protein>
    <recommendedName>
        <fullName evidence="5">Pre-SET domain-containing protein</fullName>
    </recommendedName>
</protein>
<dbReference type="AlphaFoldDB" id="W2TB32"/>
<keyword evidence="7" id="KW-1185">Reference proteome</keyword>
<keyword evidence="4" id="KW-0539">Nucleus</keyword>
<evidence type="ECO:0000256" key="2">
    <source>
        <dbReference type="ARBA" id="ARBA00022603"/>
    </source>
</evidence>
<dbReference type="GO" id="GO:0005634">
    <property type="term" value="C:nucleus"/>
    <property type="evidence" value="ECO:0007669"/>
    <property type="project" value="UniProtKB-SubCell"/>
</dbReference>
<dbReference type="GO" id="GO:0046974">
    <property type="term" value="F:histone H3K9 methyltransferase activity"/>
    <property type="evidence" value="ECO:0007669"/>
    <property type="project" value="TreeGrafter"/>
</dbReference>
<dbReference type="InterPro" id="IPR051516">
    <property type="entry name" value="SETDB_methyltransferase"/>
</dbReference>
<dbReference type="GO" id="GO:0010629">
    <property type="term" value="P:negative regulation of gene expression"/>
    <property type="evidence" value="ECO:0007669"/>
    <property type="project" value="TreeGrafter"/>
</dbReference>
<keyword evidence="2" id="KW-0808">Transferase</keyword>
<dbReference type="EMBL" id="KI659924">
    <property type="protein sequence ID" value="ETN78396.1"/>
    <property type="molecule type" value="Genomic_DNA"/>
</dbReference>
<dbReference type="SMART" id="SM00468">
    <property type="entry name" value="PreSET"/>
    <property type="match status" value="1"/>
</dbReference>
<comment type="subcellular location">
    <subcellularLocation>
        <location evidence="1">Nucleus</location>
    </subcellularLocation>
</comment>
<dbReference type="InterPro" id="IPR046341">
    <property type="entry name" value="SET_dom_sf"/>
</dbReference>
<reference evidence="7" key="1">
    <citation type="journal article" date="2014" name="Nat. Genet.">
        <title>Genome of the human hookworm Necator americanus.</title>
        <authorList>
            <person name="Tang Y.T."/>
            <person name="Gao X."/>
            <person name="Rosa B.A."/>
            <person name="Abubucker S."/>
            <person name="Hallsworth-Pepin K."/>
            <person name="Martin J."/>
            <person name="Tyagi R."/>
            <person name="Heizer E."/>
            <person name="Zhang X."/>
            <person name="Bhonagiri-Palsikar V."/>
            <person name="Minx P."/>
            <person name="Warren W.C."/>
            <person name="Wang Q."/>
            <person name="Zhan B."/>
            <person name="Hotez P.J."/>
            <person name="Sternberg P.W."/>
            <person name="Dougall A."/>
            <person name="Gaze S.T."/>
            <person name="Mulvenna J."/>
            <person name="Sotillo J."/>
            <person name="Ranganathan S."/>
            <person name="Rabelo E.M."/>
            <person name="Wilson R.K."/>
            <person name="Felgner P.L."/>
            <person name="Bethony J."/>
            <person name="Hawdon J.M."/>
            <person name="Gasser R.B."/>
            <person name="Loukas A."/>
            <person name="Mitreva M."/>
        </authorList>
    </citation>
    <scope>NUCLEOTIDE SEQUENCE [LARGE SCALE GENOMIC DNA]</scope>
</reference>
<proteinExistence type="predicted"/>
<dbReference type="PANTHER" id="PTHR46024">
    <property type="entry name" value="HISTONE-LYSINE N-METHYLTRANSFERASE EGGLESS"/>
    <property type="match status" value="1"/>
</dbReference>
<dbReference type="Pfam" id="PF05033">
    <property type="entry name" value="Pre-SET"/>
    <property type="match status" value="1"/>
</dbReference>
<sequence>MFHCLHAVFFNDNAKELKLVADSSVKTPDFTQGLEHMPIPAINTVDDEEPPKMFYCARRFPYNHQVDVKTISRDFCSGCSCTDDCSDPLKCECQQLTVSNVQRLAKSFRPPAGEYG</sequence>
<feature type="domain" description="Pre-SET" evidence="5">
    <location>
        <begin position="27"/>
        <end position="113"/>
    </location>
</feature>
<dbReference type="STRING" id="51031.W2TB32"/>
<gene>
    <name evidence="6" type="ORF">NECAME_10366</name>
</gene>
<evidence type="ECO:0000313" key="7">
    <source>
        <dbReference type="Proteomes" id="UP000053676"/>
    </source>
</evidence>
<dbReference type="GO" id="GO:0070828">
    <property type="term" value="P:heterochromatin organization"/>
    <property type="evidence" value="ECO:0007669"/>
    <property type="project" value="TreeGrafter"/>
</dbReference>
<dbReference type="OrthoDB" id="5856237at2759"/>
<keyword evidence="3" id="KW-0949">S-adenosyl-L-methionine</keyword>
<evidence type="ECO:0000259" key="5">
    <source>
        <dbReference type="SMART" id="SM00468"/>
    </source>
</evidence>
<dbReference type="KEGG" id="nai:NECAME_10366"/>
<evidence type="ECO:0000256" key="4">
    <source>
        <dbReference type="ARBA" id="ARBA00023242"/>
    </source>
</evidence>
<accession>W2TB32</accession>
<dbReference type="Proteomes" id="UP000053676">
    <property type="component" value="Unassembled WGS sequence"/>
</dbReference>
<name>W2TB32_NECAM</name>
<dbReference type="GO" id="GO:0032259">
    <property type="term" value="P:methylation"/>
    <property type="evidence" value="ECO:0007669"/>
    <property type="project" value="UniProtKB-KW"/>
</dbReference>
<evidence type="ECO:0000256" key="3">
    <source>
        <dbReference type="ARBA" id="ARBA00022691"/>
    </source>
</evidence>
<dbReference type="InterPro" id="IPR007728">
    <property type="entry name" value="Pre-SET_dom"/>
</dbReference>
<evidence type="ECO:0000256" key="1">
    <source>
        <dbReference type="ARBA" id="ARBA00004123"/>
    </source>
</evidence>
<evidence type="ECO:0000313" key="6">
    <source>
        <dbReference type="EMBL" id="ETN78396.1"/>
    </source>
</evidence>